<gene>
    <name evidence="2" type="ORF">LIER_06090</name>
</gene>
<accession>A0AAV3P494</accession>
<dbReference type="EMBL" id="BAABME010000866">
    <property type="protein sequence ID" value="GAA0146048.1"/>
    <property type="molecule type" value="Genomic_DNA"/>
</dbReference>
<reference evidence="2 3" key="1">
    <citation type="submission" date="2024-01" db="EMBL/GenBank/DDBJ databases">
        <title>The complete chloroplast genome sequence of Lithospermum erythrorhizon: insights into the phylogenetic relationship among Boraginaceae species and the maternal lineages of purple gromwells.</title>
        <authorList>
            <person name="Okada T."/>
            <person name="Watanabe K."/>
        </authorList>
    </citation>
    <scope>NUCLEOTIDE SEQUENCE [LARGE SCALE GENOMIC DNA]</scope>
</reference>
<keyword evidence="3" id="KW-1185">Reference proteome</keyword>
<name>A0AAV3P494_LITER</name>
<sequence>MSEKQHQARRGDNKRYFRKPVRPGGGSSAQPQKQYKRVVSAARTDGGGDTTPPSSPSLNKFDGQGVGLSEEPRNSPLESDTPPETSAGMLVF</sequence>
<evidence type="ECO:0000313" key="3">
    <source>
        <dbReference type="Proteomes" id="UP001454036"/>
    </source>
</evidence>
<evidence type="ECO:0000256" key="1">
    <source>
        <dbReference type="SAM" id="MobiDB-lite"/>
    </source>
</evidence>
<feature type="region of interest" description="Disordered" evidence="1">
    <location>
        <begin position="1"/>
        <end position="92"/>
    </location>
</feature>
<dbReference type="Proteomes" id="UP001454036">
    <property type="component" value="Unassembled WGS sequence"/>
</dbReference>
<organism evidence="2 3">
    <name type="scientific">Lithospermum erythrorhizon</name>
    <name type="common">Purple gromwell</name>
    <name type="synonym">Lithospermum officinale var. erythrorhizon</name>
    <dbReference type="NCBI Taxonomy" id="34254"/>
    <lineage>
        <taxon>Eukaryota</taxon>
        <taxon>Viridiplantae</taxon>
        <taxon>Streptophyta</taxon>
        <taxon>Embryophyta</taxon>
        <taxon>Tracheophyta</taxon>
        <taxon>Spermatophyta</taxon>
        <taxon>Magnoliopsida</taxon>
        <taxon>eudicotyledons</taxon>
        <taxon>Gunneridae</taxon>
        <taxon>Pentapetalae</taxon>
        <taxon>asterids</taxon>
        <taxon>lamiids</taxon>
        <taxon>Boraginales</taxon>
        <taxon>Boraginaceae</taxon>
        <taxon>Boraginoideae</taxon>
        <taxon>Lithospermeae</taxon>
        <taxon>Lithospermum</taxon>
    </lineage>
</organism>
<comment type="caution">
    <text evidence="2">The sequence shown here is derived from an EMBL/GenBank/DDBJ whole genome shotgun (WGS) entry which is preliminary data.</text>
</comment>
<dbReference type="AlphaFoldDB" id="A0AAV3P494"/>
<evidence type="ECO:0000313" key="2">
    <source>
        <dbReference type="EMBL" id="GAA0146048.1"/>
    </source>
</evidence>
<protein>
    <submittedName>
        <fullName evidence="2">Uncharacterized protein</fullName>
    </submittedName>
</protein>
<feature type="compositionally biased region" description="Basic and acidic residues" evidence="1">
    <location>
        <begin position="1"/>
        <end position="15"/>
    </location>
</feature>
<proteinExistence type="predicted"/>